<sequence length="141" mass="15483">FIILLKIAIIVSSQYPPQNTNPRFQSNRETYEYYSSSNNPNNPGQFYGYSNGAPPNVQPAPIPPNGLNYPQASSNLGNVNGNPNYPQGVPSNFGNNYQGNYGSYPVNNQQGNPLSQGMNDLWNLFNSILGMFLGGFQQQQG</sequence>
<evidence type="ECO:0000313" key="2">
    <source>
        <dbReference type="Proteomes" id="UP000887540"/>
    </source>
</evidence>
<keyword evidence="2" id="KW-1185">Reference proteome</keyword>
<evidence type="ECO:0000256" key="1">
    <source>
        <dbReference type="SAM" id="MobiDB-lite"/>
    </source>
</evidence>
<protein>
    <submittedName>
        <fullName evidence="3">Uncharacterized protein</fullName>
    </submittedName>
</protein>
<dbReference type="WBParaSite" id="ACRNAN_Path_811.g3079.t1">
    <property type="protein sequence ID" value="ACRNAN_Path_811.g3079.t1"/>
    <property type="gene ID" value="ACRNAN_Path_811.g3079"/>
</dbReference>
<name>A0A914CDA0_9BILA</name>
<accession>A0A914CDA0</accession>
<feature type="region of interest" description="Disordered" evidence="1">
    <location>
        <begin position="33"/>
        <end position="76"/>
    </location>
</feature>
<dbReference type="AlphaFoldDB" id="A0A914CDA0"/>
<proteinExistence type="predicted"/>
<evidence type="ECO:0000313" key="3">
    <source>
        <dbReference type="WBParaSite" id="ACRNAN_Path_811.g3079.t1"/>
    </source>
</evidence>
<reference evidence="3" key="1">
    <citation type="submission" date="2022-11" db="UniProtKB">
        <authorList>
            <consortium name="WormBaseParasite"/>
        </authorList>
    </citation>
    <scope>IDENTIFICATION</scope>
</reference>
<organism evidence="2 3">
    <name type="scientific">Acrobeloides nanus</name>
    <dbReference type="NCBI Taxonomy" id="290746"/>
    <lineage>
        <taxon>Eukaryota</taxon>
        <taxon>Metazoa</taxon>
        <taxon>Ecdysozoa</taxon>
        <taxon>Nematoda</taxon>
        <taxon>Chromadorea</taxon>
        <taxon>Rhabditida</taxon>
        <taxon>Tylenchina</taxon>
        <taxon>Cephalobomorpha</taxon>
        <taxon>Cephaloboidea</taxon>
        <taxon>Cephalobidae</taxon>
        <taxon>Acrobeloides</taxon>
    </lineage>
</organism>
<dbReference type="Proteomes" id="UP000887540">
    <property type="component" value="Unplaced"/>
</dbReference>